<evidence type="ECO:0000256" key="1">
    <source>
        <dbReference type="ARBA" id="ARBA00009884"/>
    </source>
</evidence>
<dbReference type="GO" id="GO:0016192">
    <property type="term" value="P:vesicle-mediated transport"/>
    <property type="evidence" value="ECO:0007669"/>
    <property type="project" value="InterPro"/>
</dbReference>
<accession>A0A2B4SZ03</accession>
<dbReference type="InterPro" id="IPR043154">
    <property type="entry name" value="Sec-1-like_dom1"/>
</dbReference>
<reference evidence="3" key="1">
    <citation type="journal article" date="2017" name="bioRxiv">
        <title>Comparative analysis of the genomes of Stylophora pistillata and Acropora digitifera provides evidence for extensive differences between species of corals.</title>
        <authorList>
            <person name="Voolstra C.R."/>
            <person name="Li Y."/>
            <person name="Liew Y.J."/>
            <person name="Baumgarten S."/>
            <person name="Zoccola D."/>
            <person name="Flot J.-F."/>
            <person name="Tambutte S."/>
            <person name="Allemand D."/>
            <person name="Aranda M."/>
        </authorList>
    </citation>
    <scope>NUCLEOTIDE SEQUENCE [LARGE SCALE GENOMIC DNA]</scope>
</reference>
<dbReference type="Gene3D" id="3.40.50.1910">
    <property type="match status" value="2"/>
</dbReference>
<dbReference type="InterPro" id="IPR043155">
    <property type="entry name" value="VPS33_dom3b"/>
</dbReference>
<dbReference type="Gene3D" id="1.25.40.850">
    <property type="match status" value="1"/>
</dbReference>
<dbReference type="OrthoDB" id="10262528at2759"/>
<dbReference type="InterPro" id="IPR027482">
    <property type="entry name" value="Sec1-like_dom2"/>
</dbReference>
<sequence length="592" mass="67048">MMAVPGGPKVAHLKDETRNNLVAILESEANADHEEGVPEMKDLVIDPQLMKPLDHFTGASFLKEHGVDKIFKLENKLEVGGDKRIYLLRPELLLTKFVADHINNDKKSGRNRSYKIVFVPRKLYSCEMILEQEGVYGDVSFDEFQLGFIPLDKDVLTLEIPSFFKDYFLDGDQTSLSFVAHSLLNLQRWYGTIPSTYGLGNCAKMVGESVKNMLAEEGEYKPVDGPEIGSLILIDRGVDFVTPLCSQVTYAGVLDDTFGIRSGVVEFGPEVTGKDQNAKMLLNDQDLVFCDIRDRHFSNVFGYLSQKAKDVQSGYDKRQQLSTVSDMRQFVSSELRGLRQQHKGLTLHIGACEVVLKTKTKENFERRLRAEHNMLELIEDKEDIDYTEENIIRQMTPFKTLQLLCLMSLTRGGIDPKVYRSLKHKFLQSFGHEHMLTFNSLKQLGLYTEPDKRSIFKTLSKRLSLVPKDVGKIDLKNPQDMSYVFSGAYTPISCRLIEQVLQSGISTFEEMSRLLGVEYFSSRMTSSVRYSNTNDYPGSKCVLVMFLGGCTFSEISALRLLASKLEYRIIVATTSIVNGTRLLESITEAKRR</sequence>
<keyword evidence="3" id="KW-1185">Reference proteome</keyword>
<dbReference type="STRING" id="50429.A0A2B4SZ03"/>
<dbReference type="AlphaFoldDB" id="A0A2B4SZ03"/>
<dbReference type="Pfam" id="PF00995">
    <property type="entry name" value="Sec1"/>
    <property type="match status" value="1"/>
</dbReference>
<evidence type="ECO:0000313" key="2">
    <source>
        <dbReference type="EMBL" id="PFX34389.1"/>
    </source>
</evidence>
<dbReference type="Proteomes" id="UP000225706">
    <property type="component" value="Unassembled WGS sequence"/>
</dbReference>
<organism evidence="2 3">
    <name type="scientific">Stylophora pistillata</name>
    <name type="common">Smooth cauliflower coral</name>
    <dbReference type="NCBI Taxonomy" id="50429"/>
    <lineage>
        <taxon>Eukaryota</taxon>
        <taxon>Metazoa</taxon>
        <taxon>Cnidaria</taxon>
        <taxon>Anthozoa</taxon>
        <taxon>Hexacorallia</taxon>
        <taxon>Scleractinia</taxon>
        <taxon>Astrocoeniina</taxon>
        <taxon>Pocilloporidae</taxon>
        <taxon>Stylophora</taxon>
    </lineage>
</organism>
<dbReference type="InterPro" id="IPR036045">
    <property type="entry name" value="Sec1-like_sf"/>
</dbReference>
<comment type="caution">
    <text evidence="2">The sequence shown here is derived from an EMBL/GenBank/DDBJ whole genome shotgun (WGS) entry which is preliminary data.</text>
</comment>
<comment type="similarity">
    <text evidence="1">Belongs to the STXBP/unc-18/SEC1 family.</text>
</comment>
<dbReference type="PANTHER" id="PTHR11679">
    <property type="entry name" value="VESICLE PROTEIN SORTING-ASSOCIATED"/>
    <property type="match status" value="1"/>
</dbReference>
<evidence type="ECO:0000313" key="3">
    <source>
        <dbReference type="Proteomes" id="UP000225706"/>
    </source>
</evidence>
<dbReference type="Gene3D" id="3.40.50.2060">
    <property type="match status" value="1"/>
</dbReference>
<dbReference type="SUPFAM" id="SSF56815">
    <property type="entry name" value="Sec1/munc18-like (SM) proteins"/>
    <property type="match status" value="1"/>
</dbReference>
<dbReference type="EMBL" id="LSMT01000004">
    <property type="protein sequence ID" value="PFX34389.1"/>
    <property type="molecule type" value="Genomic_DNA"/>
</dbReference>
<gene>
    <name evidence="2" type="primary">VPS33B</name>
    <name evidence="2" type="ORF">AWC38_SpisGene625</name>
</gene>
<proteinExistence type="inferred from homology"/>
<dbReference type="InterPro" id="IPR001619">
    <property type="entry name" value="Sec1-like"/>
</dbReference>
<name>A0A2B4SZ03_STYPI</name>
<protein>
    <submittedName>
        <fullName evidence="2">Vacuolar protein sorting-associated protein 33B</fullName>
    </submittedName>
</protein>